<sequence>MNVLSLYNKAFLNNNQITNEKMQGLNGIGDKLHTKEKNEEKNDISFADMMNKEIDKVNSMQINADNITNKFMTGEIDDLHSVMIATEEARISLELAVQVRNKCIEAFKEINNMQL</sequence>
<dbReference type="InterPro" id="IPR001624">
    <property type="entry name" value="FliE"/>
</dbReference>
<keyword evidence="6" id="KW-0282">Flagellum</keyword>
<dbReference type="GO" id="GO:0009425">
    <property type="term" value="C:bacterial-type flagellum basal body"/>
    <property type="evidence" value="ECO:0007669"/>
    <property type="project" value="UniProtKB-SubCell"/>
</dbReference>
<evidence type="ECO:0000256" key="5">
    <source>
        <dbReference type="NCBIfam" id="TIGR00205"/>
    </source>
</evidence>
<dbReference type="GO" id="GO:0003774">
    <property type="term" value="F:cytoskeletal motor activity"/>
    <property type="evidence" value="ECO:0007669"/>
    <property type="project" value="InterPro"/>
</dbReference>
<keyword evidence="3 4" id="KW-0975">Bacterial flagellum</keyword>
<evidence type="ECO:0000313" key="7">
    <source>
        <dbReference type="Proteomes" id="UP000186112"/>
    </source>
</evidence>
<dbReference type="PANTHER" id="PTHR34653">
    <property type="match status" value="1"/>
</dbReference>
<keyword evidence="7" id="KW-1185">Reference proteome</keyword>
<name>A0A1U7M923_TISCR</name>
<comment type="similarity">
    <text evidence="2 4">Belongs to the FliE family.</text>
</comment>
<keyword evidence="6" id="KW-0969">Cilium</keyword>
<reference evidence="6 7" key="1">
    <citation type="submission" date="2016-02" db="EMBL/GenBank/DDBJ databases">
        <title>Genome sequence of Tissierella creatinophila DSM 6911.</title>
        <authorList>
            <person name="Poehlein A."/>
            <person name="Daniel R."/>
        </authorList>
    </citation>
    <scope>NUCLEOTIDE SEQUENCE [LARGE SCALE GENOMIC DNA]</scope>
    <source>
        <strain evidence="6 7">DSM 6911</strain>
    </source>
</reference>
<comment type="subcellular location">
    <subcellularLocation>
        <location evidence="1 4">Bacterial flagellum basal body</location>
    </subcellularLocation>
</comment>
<dbReference type="AlphaFoldDB" id="A0A1U7M923"/>
<comment type="caution">
    <text evidence="6">The sequence shown here is derived from an EMBL/GenBank/DDBJ whole genome shotgun (WGS) entry which is preliminary data.</text>
</comment>
<dbReference type="GO" id="GO:0071973">
    <property type="term" value="P:bacterial-type flagellum-dependent cell motility"/>
    <property type="evidence" value="ECO:0007669"/>
    <property type="project" value="InterPro"/>
</dbReference>
<accession>A0A1U7M923</accession>
<keyword evidence="6" id="KW-0966">Cell projection</keyword>
<gene>
    <name evidence="4 6" type="primary">fliE</name>
    <name evidence="6" type="ORF">TICRE_02890</name>
</gene>
<dbReference type="NCBIfam" id="TIGR00205">
    <property type="entry name" value="fliE"/>
    <property type="match status" value="1"/>
</dbReference>
<dbReference type="PRINTS" id="PR01006">
    <property type="entry name" value="FLGHOOKFLIE"/>
</dbReference>
<dbReference type="EMBL" id="LTDM01000003">
    <property type="protein sequence ID" value="OLS03776.1"/>
    <property type="molecule type" value="Genomic_DNA"/>
</dbReference>
<dbReference type="RefSeq" id="WP_075724383.1">
    <property type="nucleotide sequence ID" value="NZ_LTDM01000003.1"/>
</dbReference>
<evidence type="ECO:0000313" key="6">
    <source>
        <dbReference type="EMBL" id="OLS03776.1"/>
    </source>
</evidence>
<dbReference type="HAMAP" id="MF_00724">
    <property type="entry name" value="FliE"/>
    <property type="match status" value="1"/>
</dbReference>
<evidence type="ECO:0000256" key="2">
    <source>
        <dbReference type="ARBA" id="ARBA00009272"/>
    </source>
</evidence>
<evidence type="ECO:0000256" key="4">
    <source>
        <dbReference type="HAMAP-Rule" id="MF_00724"/>
    </source>
</evidence>
<dbReference type="Pfam" id="PF02049">
    <property type="entry name" value="FliE"/>
    <property type="match status" value="1"/>
</dbReference>
<proteinExistence type="inferred from homology"/>
<protein>
    <recommendedName>
        <fullName evidence="4 5">Flagellar hook-basal body complex protein FliE</fullName>
    </recommendedName>
</protein>
<organism evidence="6 7">
    <name type="scientific">Tissierella creatinophila DSM 6911</name>
    <dbReference type="NCBI Taxonomy" id="1123403"/>
    <lineage>
        <taxon>Bacteria</taxon>
        <taxon>Bacillati</taxon>
        <taxon>Bacillota</taxon>
        <taxon>Tissierellia</taxon>
        <taxon>Tissierellales</taxon>
        <taxon>Tissierellaceae</taxon>
        <taxon>Tissierella</taxon>
    </lineage>
</organism>
<dbReference type="PANTHER" id="PTHR34653:SF1">
    <property type="entry name" value="FLAGELLAR HOOK-BASAL BODY COMPLEX PROTEIN FLIE"/>
    <property type="match status" value="1"/>
</dbReference>
<evidence type="ECO:0000256" key="3">
    <source>
        <dbReference type="ARBA" id="ARBA00023143"/>
    </source>
</evidence>
<evidence type="ECO:0000256" key="1">
    <source>
        <dbReference type="ARBA" id="ARBA00004117"/>
    </source>
</evidence>
<dbReference type="OrthoDB" id="9812413at2"/>
<dbReference type="Proteomes" id="UP000186112">
    <property type="component" value="Unassembled WGS sequence"/>
</dbReference>
<dbReference type="GO" id="GO:0005198">
    <property type="term" value="F:structural molecule activity"/>
    <property type="evidence" value="ECO:0007669"/>
    <property type="project" value="UniProtKB-UniRule"/>
</dbReference>